<gene>
    <name evidence="2" type="ORF">BDA99DRAFT_200434</name>
</gene>
<protein>
    <submittedName>
        <fullName evidence="2">Uncharacterized protein</fullName>
    </submittedName>
</protein>
<organism evidence="2 3">
    <name type="scientific">Phascolomyces articulosus</name>
    <dbReference type="NCBI Taxonomy" id="60185"/>
    <lineage>
        <taxon>Eukaryota</taxon>
        <taxon>Fungi</taxon>
        <taxon>Fungi incertae sedis</taxon>
        <taxon>Mucoromycota</taxon>
        <taxon>Mucoromycotina</taxon>
        <taxon>Mucoromycetes</taxon>
        <taxon>Mucorales</taxon>
        <taxon>Lichtheimiaceae</taxon>
        <taxon>Phascolomyces</taxon>
    </lineage>
</organism>
<evidence type="ECO:0000313" key="3">
    <source>
        <dbReference type="Proteomes" id="UP001209540"/>
    </source>
</evidence>
<feature type="region of interest" description="Disordered" evidence="1">
    <location>
        <begin position="62"/>
        <end position="105"/>
    </location>
</feature>
<dbReference type="AlphaFoldDB" id="A0AAD5JRL5"/>
<dbReference type="EMBL" id="JAIXMP010000030">
    <property type="protein sequence ID" value="KAI9251349.1"/>
    <property type="molecule type" value="Genomic_DNA"/>
</dbReference>
<proteinExistence type="predicted"/>
<evidence type="ECO:0000313" key="2">
    <source>
        <dbReference type="EMBL" id="KAI9251349.1"/>
    </source>
</evidence>
<reference evidence="2" key="1">
    <citation type="journal article" date="2022" name="IScience">
        <title>Evolution of zygomycete secretomes and the origins of terrestrial fungal ecologies.</title>
        <authorList>
            <person name="Chang Y."/>
            <person name="Wang Y."/>
            <person name="Mondo S."/>
            <person name="Ahrendt S."/>
            <person name="Andreopoulos W."/>
            <person name="Barry K."/>
            <person name="Beard J."/>
            <person name="Benny G.L."/>
            <person name="Blankenship S."/>
            <person name="Bonito G."/>
            <person name="Cuomo C."/>
            <person name="Desiro A."/>
            <person name="Gervers K.A."/>
            <person name="Hundley H."/>
            <person name="Kuo A."/>
            <person name="LaButti K."/>
            <person name="Lang B.F."/>
            <person name="Lipzen A."/>
            <person name="O'Donnell K."/>
            <person name="Pangilinan J."/>
            <person name="Reynolds N."/>
            <person name="Sandor L."/>
            <person name="Smith M.E."/>
            <person name="Tsang A."/>
            <person name="Grigoriev I.V."/>
            <person name="Stajich J.E."/>
            <person name="Spatafora J.W."/>
        </authorList>
    </citation>
    <scope>NUCLEOTIDE SEQUENCE</scope>
    <source>
        <strain evidence="2">RSA 2281</strain>
    </source>
</reference>
<keyword evidence="3" id="KW-1185">Reference proteome</keyword>
<accession>A0AAD5JRL5</accession>
<name>A0AAD5JRL5_9FUNG</name>
<sequence length="243" mass="27204">MPALDAPPIYELQQQQQQQQIKLQQQKGPVAYSPSALVNYIANEVQIDDQQRPLLSSCTHSLVTFQEPPPPLATDESTNNGNDDDNQEPVDGKENKPPTATTEQQQQQSSRFLCLNCHGVVTIQCSTNQDELRDNCSGAGYPTHHFHKTNNNNHEFECCGCQLIMTFFIQPAPLPVTLLHSLTDDRPVFRTSVMVARNERFPTVIDGLVVLKAYVEGLLKGERRNINANNAHFKARLGLDEAR</sequence>
<reference evidence="2" key="2">
    <citation type="submission" date="2023-02" db="EMBL/GenBank/DDBJ databases">
        <authorList>
            <consortium name="DOE Joint Genome Institute"/>
            <person name="Mondo S.J."/>
            <person name="Chang Y."/>
            <person name="Wang Y."/>
            <person name="Ahrendt S."/>
            <person name="Andreopoulos W."/>
            <person name="Barry K."/>
            <person name="Beard J."/>
            <person name="Benny G.L."/>
            <person name="Blankenship S."/>
            <person name="Bonito G."/>
            <person name="Cuomo C."/>
            <person name="Desiro A."/>
            <person name="Gervers K.A."/>
            <person name="Hundley H."/>
            <person name="Kuo A."/>
            <person name="LaButti K."/>
            <person name="Lang B.F."/>
            <person name="Lipzen A."/>
            <person name="O'Donnell K."/>
            <person name="Pangilinan J."/>
            <person name="Reynolds N."/>
            <person name="Sandor L."/>
            <person name="Smith M.W."/>
            <person name="Tsang A."/>
            <person name="Grigoriev I.V."/>
            <person name="Stajich J.E."/>
            <person name="Spatafora J.W."/>
        </authorList>
    </citation>
    <scope>NUCLEOTIDE SEQUENCE</scope>
    <source>
        <strain evidence="2">RSA 2281</strain>
    </source>
</reference>
<dbReference type="Proteomes" id="UP001209540">
    <property type="component" value="Unassembled WGS sequence"/>
</dbReference>
<comment type="caution">
    <text evidence="2">The sequence shown here is derived from an EMBL/GenBank/DDBJ whole genome shotgun (WGS) entry which is preliminary data.</text>
</comment>
<evidence type="ECO:0000256" key="1">
    <source>
        <dbReference type="SAM" id="MobiDB-lite"/>
    </source>
</evidence>